<organism evidence="3 4">
    <name type="scientific">Prunus dulcis</name>
    <name type="common">Almond</name>
    <name type="synonym">Amygdalus dulcis</name>
    <dbReference type="NCBI Taxonomy" id="3755"/>
    <lineage>
        <taxon>Eukaryota</taxon>
        <taxon>Viridiplantae</taxon>
        <taxon>Streptophyta</taxon>
        <taxon>Embryophyta</taxon>
        <taxon>Tracheophyta</taxon>
        <taxon>Spermatophyta</taxon>
        <taxon>Magnoliopsida</taxon>
        <taxon>eudicotyledons</taxon>
        <taxon>Gunneridae</taxon>
        <taxon>Pentapetalae</taxon>
        <taxon>rosids</taxon>
        <taxon>fabids</taxon>
        <taxon>Rosales</taxon>
        <taxon>Rosaceae</taxon>
        <taxon>Amygdaloideae</taxon>
        <taxon>Amygdaleae</taxon>
        <taxon>Prunus</taxon>
    </lineage>
</organism>
<reference evidence="3 4" key="1">
    <citation type="journal article" date="2022" name="G3 (Bethesda)">
        <title>Whole-genome sequence and methylome profiling of the almond [Prunus dulcis (Mill.) D.A. Webb] cultivar 'Nonpareil'.</title>
        <authorList>
            <person name="D'Amico-Willman K.M."/>
            <person name="Ouma W.Z."/>
            <person name="Meulia T."/>
            <person name="Sideli G.M."/>
            <person name="Gradziel T.M."/>
            <person name="Fresnedo-Ramirez J."/>
        </authorList>
    </citation>
    <scope>NUCLEOTIDE SEQUENCE [LARGE SCALE GENOMIC DNA]</scope>
    <source>
        <strain evidence="3">Clone GOH B32 T37-40</strain>
    </source>
</reference>
<comment type="caution">
    <text evidence="3">The sequence shown here is derived from an EMBL/GenBank/DDBJ whole genome shotgun (WGS) entry which is preliminary data.</text>
</comment>
<feature type="region of interest" description="Disordered" evidence="1">
    <location>
        <begin position="303"/>
        <end position="329"/>
    </location>
</feature>
<evidence type="ECO:0000313" key="3">
    <source>
        <dbReference type="EMBL" id="KAI5337684.1"/>
    </source>
</evidence>
<dbReference type="EMBL" id="JAJFAZ020000003">
    <property type="protein sequence ID" value="KAI5337684.1"/>
    <property type="molecule type" value="Genomic_DNA"/>
</dbReference>
<evidence type="ECO:0000256" key="1">
    <source>
        <dbReference type="SAM" id="MobiDB-lite"/>
    </source>
</evidence>
<accession>A0AAD4W7X4</accession>
<gene>
    <name evidence="3" type="ORF">L3X38_016955</name>
</gene>
<feature type="compositionally biased region" description="Basic and acidic residues" evidence="1">
    <location>
        <begin position="86"/>
        <end position="97"/>
    </location>
</feature>
<name>A0AAD4W7X4_PRUDU</name>
<dbReference type="InterPro" id="IPR013103">
    <property type="entry name" value="RVT_2"/>
</dbReference>
<proteinExistence type="predicted"/>
<evidence type="ECO:0000313" key="4">
    <source>
        <dbReference type="Proteomes" id="UP001054821"/>
    </source>
</evidence>
<feature type="region of interest" description="Disordered" evidence="1">
    <location>
        <begin position="49"/>
        <end position="140"/>
    </location>
</feature>
<feature type="domain" description="Reverse transcriptase Ty1/copia-type" evidence="2">
    <location>
        <begin position="432"/>
        <end position="512"/>
    </location>
</feature>
<feature type="compositionally biased region" description="Basic residues" evidence="1">
    <location>
        <begin position="315"/>
        <end position="329"/>
    </location>
</feature>
<protein>
    <recommendedName>
        <fullName evidence="2">Reverse transcriptase Ty1/copia-type domain-containing protein</fullName>
    </recommendedName>
</protein>
<feature type="compositionally biased region" description="Polar residues" evidence="1">
    <location>
        <begin position="49"/>
        <end position="58"/>
    </location>
</feature>
<dbReference type="Proteomes" id="UP001054821">
    <property type="component" value="Chromosome 3"/>
</dbReference>
<evidence type="ECO:0000259" key="2">
    <source>
        <dbReference type="Pfam" id="PF07727"/>
    </source>
</evidence>
<keyword evidence="4" id="KW-1185">Reference proteome</keyword>
<dbReference type="AlphaFoldDB" id="A0AAD4W7X4"/>
<feature type="region of interest" description="Disordered" evidence="1">
    <location>
        <begin position="196"/>
        <end position="224"/>
    </location>
</feature>
<sequence>MSSHLFEHTKFLRIQIQSVPATRGKSVSASFSSGDSAGVVTRSKAKAISATQHVTSIPAQAKAKDVHRRREPVINLASLGQKKNTSRADERNSRSEGRSLSGSKNSRERSLSPVSDADSSTGSYHGSPPDDQQKKLTSASVGESYSMAMQVMVTGAMSIEEQLAHMSKAVTKLTKMIEEKDAQIASLINKWEVHQDKEPGQDAHKKGPHHEAESSEKGLGHETESDANVATKVFGSFDPVPLPALLKRLEFQSTRGIHQVTDPCTKEVAGKPNNQGGDGFVGDSFFDDNEGWTLVTRWKPRTKRIPQRQNTQSKRERRKKSSHKCSKTKTRIMVKRDSGQESGPLIQEPRIPITLEEYFPKMFFVRGPTKAVHMTTCYQVDDKDVLEGRFETHEEKKVLTQVEDSPSHFNIEEAVELPEAIRIALVPTKISSDIIILTLFVDDIILTCSNSELVNFVIHDLGEVFELKDMGQFKFFLGLEVQYQADGKMFVNQAKYPRDLIKKAAVGANFPTRIFAQYSFVFSASLSPCKTDRSKRTTPGGCWPKALRCLS</sequence>
<dbReference type="Pfam" id="PF07727">
    <property type="entry name" value="RVT_2"/>
    <property type="match status" value="1"/>
</dbReference>